<keyword evidence="1" id="KW-0472">Membrane</keyword>
<sequence length="62" mass="7235">MGPEIPYSTAESWFSLLLTTSTIERVLSFFVLLRSMTKESKRAIRILRGLIEKTFCGRYDFQ</sequence>
<dbReference type="AlphaFoldDB" id="A0A0G4P923"/>
<evidence type="ECO:0000313" key="3">
    <source>
        <dbReference type="Proteomes" id="UP000053732"/>
    </source>
</evidence>
<gene>
    <name evidence="2" type="ORF">PCAMFM013_S008g000245</name>
</gene>
<keyword evidence="3" id="KW-1185">Reference proteome</keyword>
<accession>A0A0G4P923</accession>
<keyword evidence="1" id="KW-1133">Transmembrane helix</keyword>
<feature type="transmembrane region" description="Helical" evidence="1">
    <location>
        <begin position="12"/>
        <end position="33"/>
    </location>
</feature>
<reference evidence="2 3" key="1">
    <citation type="journal article" date="2014" name="Nat. Commun.">
        <title>Multiple recent horizontal transfers of a large genomic region in cheese making fungi.</title>
        <authorList>
            <person name="Cheeseman K."/>
            <person name="Ropars J."/>
            <person name="Renault P."/>
            <person name="Dupont J."/>
            <person name="Gouzy J."/>
            <person name="Branca A."/>
            <person name="Abraham A.L."/>
            <person name="Ceppi M."/>
            <person name="Conseiller E."/>
            <person name="Debuchy R."/>
            <person name="Malagnac F."/>
            <person name="Goarin A."/>
            <person name="Silar P."/>
            <person name="Lacoste S."/>
            <person name="Sallet E."/>
            <person name="Bensimon A."/>
            <person name="Giraud T."/>
            <person name="Brygoo Y."/>
        </authorList>
    </citation>
    <scope>NUCLEOTIDE SEQUENCE [LARGE SCALE GENOMIC DNA]</scope>
    <source>
        <strain evidence="3">FM 013</strain>
    </source>
</reference>
<organism evidence="2 3">
    <name type="scientific">Penicillium camemberti (strain FM 013)</name>
    <dbReference type="NCBI Taxonomy" id="1429867"/>
    <lineage>
        <taxon>Eukaryota</taxon>
        <taxon>Fungi</taxon>
        <taxon>Dikarya</taxon>
        <taxon>Ascomycota</taxon>
        <taxon>Pezizomycotina</taxon>
        <taxon>Eurotiomycetes</taxon>
        <taxon>Eurotiomycetidae</taxon>
        <taxon>Eurotiales</taxon>
        <taxon>Aspergillaceae</taxon>
        <taxon>Penicillium</taxon>
    </lineage>
</organism>
<name>A0A0G4P923_PENC3</name>
<dbReference type="Proteomes" id="UP000053732">
    <property type="component" value="Unassembled WGS sequence"/>
</dbReference>
<proteinExistence type="predicted"/>
<protein>
    <submittedName>
        <fullName evidence="2">Str. FM013</fullName>
    </submittedName>
</protein>
<evidence type="ECO:0000256" key="1">
    <source>
        <dbReference type="SAM" id="Phobius"/>
    </source>
</evidence>
<keyword evidence="1" id="KW-0812">Transmembrane</keyword>
<evidence type="ECO:0000313" key="2">
    <source>
        <dbReference type="EMBL" id="CRL22816.1"/>
    </source>
</evidence>
<dbReference type="EMBL" id="HG793141">
    <property type="protein sequence ID" value="CRL22816.1"/>
    <property type="molecule type" value="Genomic_DNA"/>
</dbReference>